<dbReference type="Pfam" id="PF11578">
    <property type="entry name" value="DUF3237"/>
    <property type="match status" value="1"/>
</dbReference>
<accession>A0A7Y6B5Q1</accession>
<sequence>MDRVADGAAIGRRALLAGALGTNLAVPALAAQDDASVEAIVATHPEPAPAGRWAISILARVGDAMEVGEGPDGARRIVPIVGGSFQARSLRGIVLPGGADRQRLRGDGIRELDALYELRGDDGTLLTVHNQVMIDNMVPPGQPRYARSVVRIAAPQGPHGWLNRRIFVGTLTSLRPARPLVLIRVYEM</sequence>
<evidence type="ECO:0000313" key="1">
    <source>
        <dbReference type="EMBL" id="NUU47874.1"/>
    </source>
</evidence>
<evidence type="ECO:0000313" key="2">
    <source>
        <dbReference type="Proteomes" id="UP000536441"/>
    </source>
</evidence>
<dbReference type="EMBL" id="JABMCH010000066">
    <property type="protein sequence ID" value="NUU47874.1"/>
    <property type="molecule type" value="Genomic_DNA"/>
</dbReference>
<keyword evidence="2" id="KW-1185">Reference proteome</keyword>
<protein>
    <submittedName>
        <fullName evidence="1">DUF3237 domain-containing protein</fullName>
    </submittedName>
</protein>
<proteinExistence type="predicted"/>
<dbReference type="Gene3D" id="2.40.160.20">
    <property type="match status" value="1"/>
</dbReference>
<dbReference type="AlphaFoldDB" id="A0A7Y6B5Q1"/>
<name>A0A7Y6B5Q1_9SPHN</name>
<organism evidence="1 2">
    <name type="scientific">Sphingomonas zeae</name>
    <dbReference type="NCBI Taxonomy" id="1646122"/>
    <lineage>
        <taxon>Bacteria</taxon>
        <taxon>Pseudomonadati</taxon>
        <taxon>Pseudomonadota</taxon>
        <taxon>Alphaproteobacteria</taxon>
        <taxon>Sphingomonadales</taxon>
        <taxon>Sphingomonadaceae</taxon>
        <taxon>Sphingomonas</taxon>
    </lineage>
</organism>
<reference evidence="1 2" key="1">
    <citation type="submission" date="2020-05" db="EMBL/GenBank/DDBJ databases">
        <title>Genome Sequencing of Type Strains.</title>
        <authorList>
            <person name="Lemaire J.F."/>
            <person name="Inderbitzin P."/>
            <person name="Gregorio O.A."/>
            <person name="Collins S.B."/>
            <person name="Wespe N."/>
            <person name="Knight-Connoni V."/>
        </authorList>
    </citation>
    <scope>NUCLEOTIDE SEQUENCE [LARGE SCALE GENOMIC DNA]</scope>
    <source>
        <strain evidence="1 2">DSM 100049</strain>
    </source>
</reference>
<dbReference type="Proteomes" id="UP000536441">
    <property type="component" value="Unassembled WGS sequence"/>
</dbReference>
<dbReference type="RefSeq" id="WP_175312470.1">
    <property type="nucleotide sequence ID" value="NZ_CBCRYR010000002.1"/>
</dbReference>
<dbReference type="InterPro" id="IPR020915">
    <property type="entry name" value="UPF0311"/>
</dbReference>
<gene>
    <name evidence="1" type="ORF">HP438_12940</name>
</gene>
<comment type="caution">
    <text evidence="1">The sequence shown here is derived from an EMBL/GenBank/DDBJ whole genome shotgun (WGS) entry which is preliminary data.</text>
</comment>
<dbReference type="PANTHER" id="PTHR37315:SF1">
    <property type="entry name" value="UPF0311 PROTEIN BLR7842"/>
    <property type="match status" value="1"/>
</dbReference>
<dbReference type="PANTHER" id="PTHR37315">
    <property type="entry name" value="UPF0311 PROTEIN BLR7842"/>
    <property type="match status" value="1"/>
</dbReference>